<keyword evidence="1" id="KW-1133">Transmembrane helix</keyword>
<sequence length="113" mass="12867">MVKSWKAGFWCCFIGLLVSNVYWCLVVIDQAATNKYTEMELYSQKQAVSELGNLIVTGIESTSKKDVVFLLRQANPDAFIVDDEEQVIYQNISFYFKNDRLVSIGEPTSEKVP</sequence>
<accession>A0ABV7JXR4</accession>
<evidence type="ECO:0000313" key="2">
    <source>
        <dbReference type="EMBL" id="MFC3202894.1"/>
    </source>
</evidence>
<dbReference type="RefSeq" id="WP_123323311.1">
    <property type="nucleotide sequence ID" value="NZ_JBHRSX010000032.1"/>
</dbReference>
<name>A0ABV7JXR4_9ALTE</name>
<dbReference type="EMBL" id="JBHRSX010000032">
    <property type="protein sequence ID" value="MFC3202894.1"/>
    <property type="molecule type" value="Genomic_DNA"/>
</dbReference>
<gene>
    <name evidence="2" type="ORF">ACFOEW_13835</name>
</gene>
<keyword evidence="1" id="KW-0472">Membrane</keyword>
<evidence type="ECO:0000256" key="1">
    <source>
        <dbReference type="SAM" id="Phobius"/>
    </source>
</evidence>
<evidence type="ECO:0000313" key="3">
    <source>
        <dbReference type="Proteomes" id="UP001595477"/>
    </source>
</evidence>
<dbReference type="Proteomes" id="UP001595477">
    <property type="component" value="Unassembled WGS sequence"/>
</dbReference>
<keyword evidence="3" id="KW-1185">Reference proteome</keyword>
<reference evidence="3" key="1">
    <citation type="journal article" date="2019" name="Int. J. Syst. Evol. Microbiol.">
        <title>The Global Catalogue of Microorganisms (GCM) 10K type strain sequencing project: providing services to taxonomists for standard genome sequencing and annotation.</title>
        <authorList>
            <consortium name="The Broad Institute Genomics Platform"/>
            <consortium name="The Broad Institute Genome Sequencing Center for Infectious Disease"/>
            <person name="Wu L."/>
            <person name="Ma J."/>
        </authorList>
    </citation>
    <scope>NUCLEOTIDE SEQUENCE [LARGE SCALE GENOMIC DNA]</scope>
    <source>
        <strain evidence="3">KCTC 52449</strain>
    </source>
</reference>
<comment type="caution">
    <text evidence="2">The sequence shown here is derived from an EMBL/GenBank/DDBJ whole genome shotgun (WGS) entry which is preliminary data.</text>
</comment>
<keyword evidence="1" id="KW-0812">Transmembrane</keyword>
<feature type="transmembrane region" description="Helical" evidence="1">
    <location>
        <begin position="7"/>
        <end position="28"/>
    </location>
</feature>
<protein>
    <submittedName>
        <fullName evidence="2">Uncharacterized protein</fullName>
    </submittedName>
</protein>
<organism evidence="2 3">
    <name type="scientific">Alteromonas oceani</name>
    <dbReference type="NCBI Taxonomy" id="2071609"/>
    <lineage>
        <taxon>Bacteria</taxon>
        <taxon>Pseudomonadati</taxon>
        <taxon>Pseudomonadota</taxon>
        <taxon>Gammaproteobacteria</taxon>
        <taxon>Alteromonadales</taxon>
        <taxon>Alteromonadaceae</taxon>
        <taxon>Alteromonas/Salinimonas group</taxon>
        <taxon>Alteromonas</taxon>
    </lineage>
</organism>
<proteinExistence type="predicted"/>